<comment type="subcellular location">
    <subcellularLocation>
        <location evidence="1">Cytoplasm</location>
        <location evidence="1">Cytoskeleton</location>
    </subcellularLocation>
</comment>
<accession>C5LYF4</accession>
<evidence type="ECO:0000256" key="10">
    <source>
        <dbReference type="RuleBase" id="RU000394"/>
    </source>
</evidence>
<dbReference type="InterPro" id="IPR036961">
    <property type="entry name" value="Kinesin_motor_dom_sf"/>
</dbReference>
<feature type="coiled-coil region" evidence="11">
    <location>
        <begin position="892"/>
        <end position="947"/>
    </location>
</feature>
<dbReference type="PROSITE" id="PS50067">
    <property type="entry name" value="KINESIN_MOTOR_2"/>
    <property type="match status" value="1"/>
</dbReference>
<dbReference type="RefSeq" id="XP_002765475.1">
    <property type="nucleotide sequence ID" value="XM_002765429.1"/>
</dbReference>
<feature type="region of interest" description="Disordered" evidence="12">
    <location>
        <begin position="1"/>
        <end position="90"/>
    </location>
</feature>
<evidence type="ECO:0000256" key="9">
    <source>
        <dbReference type="PROSITE-ProRule" id="PRU00283"/>
    </source>
</evidence>
<dbReference type="PANTHER" id="PTHR47971:SF8">
    <property type="entry name" value="KINESIN-LIKE PROTEIN"/>
    <property type="match status" value="1"/>
</dbReference>
<evidence type="ECO:0000256" key="8">
    <source>
        <dbReference type="ARBA" id="ARBA00061030"/>
    </source>
</evidence>
<dbReference type="GeneID" id="9040634"/>
<keyword evidence="11" id="KW-0175">Coiled coil</keyword>
<evidence type="ECO:0000256" key="11">
    <source>
        <dbReference type="SAM" id="Coils"/>
    </source>
</evidence>
<keyword evidence="15" id="KW-1185">Reference proteome</keyword>
<dbReference type="InterPro" id="IPR019821">
    <property type="entry name" value="Kinesin_motor_CS"/>
</dbReference>
<dbReference type="PROSITE" id="PS00411">
    <property type="entry name" value="KINESIN_MOTOR_1"/>
    <property type="match status" value="1"/>
</dbReference>
<dbReference type="InParanoid" id="C5LYF4"/>
<gene>
    <name evidence="14" type="ORF">Pmar_PMAR002010</name>
</gene>
<dbReference type="GO" id="GO:0003777">
    <property type="term" value="F:microtubule motor activity"/>
    <property type="evidence" value="ECO:0007669"/>
    <property type="project" value="InterPro"/>
</dbReference>
<reference evidence="14 15" key="1">
    <citation type="submission" date="2008-07" db="EMBL/GenBank/DDBJ databases">
        <authorList>
            <person name="El-Sayed N."/>
            <person name="Caler E."/>
            <person name="Inman J."/>
            <person name="Amedeo P."/>
            <person name="Hass B."/>
            <person name="Wortman J."/>
        </authorList>
    </citation>
    <scope>NUCLEOTIDE SEQUENCE [LARGE SCALE GENOMIC DNA]</scope>
    <source>
        <strain evidence="15">ATCC 50983 / TXsc</strain>
    </source>
</reference>
<evidence type="ECO:0000256" key="4">
    <source>
        <dbReference type="ARBA" id="ARBA00022741"/>
    </source>
</evidence>
<feature type="compositionally biased region" description="Polar residues" evidence="12">
    <location>
        <begin position="763"/>
        <end position="772"/>
    </location>
</feature>
<feature type="compositionally biased region" description="Polar residues" evidence="12">
    <location>
        <begin position="547"/>
        <end position="564"/>
    </location>
</feature>
<feature type="compositionally biased region" description="Basic and acidic residues" evidence="12">
    <location>
        <begin position="782"/>
        <end position="797"/>
    </location>
</feature>
<feature type="region of interest" description="Disordered" evidence="12">
    <location>
        <begin position="807"/>
        <end position="826"/>
    </location>
</feature>
<keyword evidence="2" id="KW-0963">Cytoplasm</keyword>
<evidence type="ECO:0000256" key="6">
    <source>
        <dbReference type="ARBA" id="ARBA00023175"/>
    </source>
</evidence>
<keyword evidence="5 9" id="KW-0067">ATP-binding</keyword>
<evidence type="ECO:0000259" key="13">
    <source>
        <dbReference type="PROSITE" id="PS50067"/>
    </source>
</evidence>
<evidence type="ECO:0000256" key="5">
    <source>
        <dbReference type="ARBA" id="ARBA00022840"/>
    </source>
</evidence>
<feature type="compositionally biased region" description="Low complexity" evidence="12">
    <location>
        <begin position="441"/>
        <end position="454"/>
    </location>
</feature>
<evidence type="ECO:0000313" key="14">
    <source>
        <dbReference type="EMBL" id="EEQ98192.1"/>
    </source>
</evidence>
<keyword evidence="7" id="KW-0206">Cytoskeleton</keyword>
<protein>
    <recommendedName>
        <fullName evidence="10">Kinesin-like protein</fullName>
    </recommendedName>
</protein>
<organism evidence="15">
    <name type="scientific">Perkinsus marinus (strain ATCC 50983 / TXsc)</name>
    <dbReference type="NCBI Taxonomy" id="423536"/>
    <lineage>
        <taxon>Eukaryota</taxon>
        <taxon>Sar</taxon>
        <taxon>Alveolata</taxon>
        <taxon>Perkinsozoa</taxon>
        <taxon>Perkinsea</taxon>
        <taxon>Perkinsida</taxon>
        <taxon>Perkinsidae</taxon>
        <taxon>Perkinsus</taxon>
    </lineage>
</organism>
<keyword evidence="4 9" id="KW-0547">Nucleotide-binding</keyword>
<feature type="compositionally biased region" description="Basic and acidic residues" evidence="12">
    <location>
        <begin position="474"/>
        <end position="491"/>
    </location>
</feature>
<dbReference type="CDD" id="cd01367">
    <property type="entry name" value="KISc_KIF2_like"/>
    <property type="match status" value="1"/>
</dbReference>
<proteinExistence type="inferred from homology"/>
<comment type="similarity">
    <text evidence="8">Belongs to the TRAFAC class myosin-kinesin ATPase superfamily. Kinesin family. KIN-13 subfamily.</text>
</comment>
<keyword evidence="3 10" id="KW-0493">Microtubule</keyword>
<evidence type="ECO:0000256" key="3">
    <source>
        <dbReference type="ARBA" id="ARBA00022701"/>
    </source>
</evidence>
<evidence type="ECO:0000313" key="15">
    <source>
        <dbReference type="Proteomes" id="UP000007800"/>
    </source>
</evidence>
<dbReference type="PANTHER" id="PTHR47971">
    <property type="entry name" value="KINESIN-RELATED PROTEIN 6"/>
    <property type="match status" value="1"/>
</dbReference>
<dbReference type="GO" id="GO:0008017">
    <property type="term" value="F:microtubule binding"/>
    <property type="evidence" value="ECO:0007669"/>
    <property type="project" value="InterPro"/>
</dbReference>
<dbReference type="GO" id="GO:0007018">
    <property type="term" value="P:microtubule-based movement"/>
    <property type="evidence" value="ECO:0007669"/>
    <property type="project" value="InterPro"/>
</dbReference>
<dbReference type="GO" id="GO:0005524">
    <property type="term" value="F:ATP binding"/>
    <property type="evidence" value="ECO:0007669"/>
    <property type="project" value="UniProtKB-UniRule"/>
</dbReference>
<dbReference type="GO" id="GO:0007019">
    <property type="term" value="P:microtubule depolymerization"/>
    <property type="evidence" value="ECO:0007669"/>
    <property type="project" value="TreeGrafter"/>
</dbReference>
<sequence length="947" mass="103650">MHNSAEQNIIRFPVPESKARTRSPTRTSMDRPESSGGAARVNHLRKNGSVTPTNQAGRGPPGALGSSADISVNGAGNNGGGSPSAPPKIRVTCRKRPLNRRELAARGGGDVVACRDGAVVVSEPKLKVDLTKYVEEHTFQFDEAFSEETTNAELYNVCVRPLVSALFTRKAKCTVFAYGQTGSGKTYTMLGCHEPSNATPGLFALAGNDIFTELERYNHQAHSAHPSSKDELTIRVSFYEIYCGKLFDLLNQRKLLAARENGRNRVVIVNLQERVVGNSDELMRVVVEGMEARTTGVTGANADSSRSHAVMQISLVHKKQMKHVHGKLSFIDLAGSERGADVVDQDRQTRLDGAEINKSLLALKECIRALDQQADHTPFRGSKLTQVLKDSFVGSNCSTVMIANISPSAACVEHTLNTLRYAYRVRELRRGDGVSQDQHQNASNPGNNVSNNESLAPEDPANLLPRYANPPVRQHTEMKERNGRLKERQKPAEGGGRGVPAPRRPPSQESTQSTGMRFPPAPQTHQRVVAEQAEKKRAASGDHGSWASKNSTRSNSNGSCEQSMVVTTVRREAPVVRPREEVINLDDLAKQHDQLIGTILAEEEEIITCHRGHLDQMVTLVHQEMAEISRIDQPGSDIDQYVNFLNDNLEKKQQLIDGIRPRALGISSSVSMRPHSEMKKRRSSEGSNSAASDGYASSTASGRRALTPVPRPILSSPRVRAMTGIVSPRGEFSRRPKSASEEPSRGKGKGRSRSTPKCDPPSRVQTISSRVESNPPARGCTKQRERSSSRDPADRMRPFYMRLGSQARMEATTDSRRSGEVVSGGVTRGATNMRRVNKRVVERVSTTSCAQQNAGVIEKGVDGDTKASPSSDLALGELSPVVGEESRWQKQVDSLTAALGEKDERIESLQRQLKDQEETDKARWEEIAALRAEVESSKSALRKVTSE</sequence>
<dbReference type="PRINTS" id="PR00380">
    <property type="entry name" value="KINESINHEAVY"/>
</dbReference>
<dbReference type="Gene3D" id="3.40.850.10">
    <property type="entry name" value="Kinesin motor domain"/>
    <property type="match status" value="1"/>
</dbReference>
<evidence type="ECO:0000256" key="12">
    <source>
        <dbReference type="SAM" id="MobiDB-lite"/>
    </source>
</evidence>
<keyword evidence="6 9" id="KW-0505">Motor protein</keyword>
<dbReference type="InterPro" id="IPR027417">
    <property type="entry name" value="P-loop_NTPase"/>
</dbReference>
<evidence type="ECO:0000256" key="2">
    <source>
        <dbReference type="ARBA" id="ARBA00022490"/>
    </source>
</evidence>
<dbReference type="FunFam" id="3.40.850.10:FF:000012">
    <property type="entry name" value="Kinesin-like protein"/>
    <property type="match status" value="1"/>
</dbReference>
<dbReference type="OrthoDB" id="3176171at2759"/>
<feature type="region of interest" description="Disordered" evidence="12">
    <location>
        <begin position="666"/>
        <end position="798"/>
    </location>
</feature>
<dbReference type="EMBL" id="GG686808">
    <property type="protein sequence ID" value="EEQ98192.1"/>
    <property type="molecule type" value="Genomic_DNA"/>
</dbReference>
<evidence type="ECO:0000256" key="7">
    <source>
        <dbReference type="ARBA" id="ARBA00023212"/>
    </source>
</evidence>
<feature type="binding site" evidence="9">
    <location>
        <begin position="179"/>
        <end position="186"/>
    </location>
    <ligand>
        <name>ATP</name>
        <dbReference type="ChEBI" id="CHEBI:30616"/>
    </ligand>
</feature>
<name>C5LYF4_PERM5</name>
<feature type="region of interest" description="Disordered" evidence="12">
    <location>
        <begin position="860"/>
        <end position="883"/>
    </location>
</feature>
<evidence type="ECO:0000256" key="1">
    <source>
        <dbReference type="ARBA" id="ARBA00004245"/>
    </source>
</evidence>
<dbReference type="GO" id="GO:0005874">
    <property type="term" value="C:microtubule"/>
    <property type="evidence" value="ECO:0007669"/>
    <property type="project" value="UniProtKB-KW"/>
</dbReference>
<dbReference type="SMART" id="SM00129">
    <property type="entry name" value="KISc"/>
    <property type="match status" value="1"/>
</dbReference>
<feature type="domain" description="Kinesin motor" evidence="13">
    <location>
        <begin position="88"/>
        <end position="428"/>
    </location>
</feature>
<dbReference type="Proteomes" id="UP000007800">
    <property type="component" value="Unassembled WGS sequence"/>
</dbReference>
<feature type="compositionally biased region" description="Polar residues" evidence="12">
    <location>
        <begin position="685"/>
        <end position="701"/>
    </location>
</feature>
<dbReference type="Pfam" id="PF00225">
    <property type="entry name" value="Kinesin"/>
    <property type="match status" value="1"/>
</dbReference>
<dbReference type="SUPFAM" id="SSF52540">
    <property type="entry name" value="P-loop containing nucleoside triphosphate hydrolases"/>
    <property type="match status" value="1"/>
</dbReference>
<feature type="compositionally biased region" description="Basic and acidic residues" evidence="12">
    <location>
        <begin position="731"/>
        <end position="745"/>
    </location>
</feature>
<feature type="region of interest" description="Disordered" evidence="12">
    <location>
        <begin position="431"/>
        <end position="565"/>
    </location>
</feature>
<dbReference type="InterPro" id="IPR027640">
    <property type="entry name" value="Kinesin-like_fam"/>
</dbReference>
<dbReference type="InterPro" id="IPR001752">
    <property type="entry name" value="Kinesin_motor_dom"/>
</dbReference>
<dbReference type="AlphaFoldDB" id="C5LYF4"/>